<organism evidence="3 4">
    <name type="scientific">Alloalcanivorax xenomutans</name>
    <dbReference type="NCBI Taxonomy" id="1094342"/>
    <lineage>
        <taxon>Bacteria</taxon>
        <taxon>Pseudomonadati</taxon>
        <taxon>Pseudomonadota</taxon>
        <taxon>Gammaproteobacteria</taxon>
        <taxon>Oceanospirillales</taxon>
        <taxon>Alcanivoracaceae</taxon>
        <taxon>Alloalcanivorax</taxon>
    </lineage>
</organism>
<feature type="domain" description="Transglycosylase SLT" evidence="2">
    <location>
        <begin position="38"/>
        <end position="158"/>
    </location>
</feature>
<evidence type="ECO:0000259" key="2">
    <source>
        <dbReference type="Pfam" id="PF01464"/>
    </source>
</evidence>
<dbReference type="Gene3D" id="1.10.530.10">
    <property type="match status" value="1"/>
</dbReference>
<dbReference type="SUPFAM" id="SSF53955">
    <property type="entry name" value="Lysozyme-like"/>
    <property type="match status" value="1"/>
</dbReference>
<evidence type="ECO:0000256" key="1">
    <source>
        <dbReference type="SAM" id="SignalP"/>
    </source>
</evidence>
<dbReference type="AlphaFoldDB" id="A0A9Q3ZDM9"/>
<reference evidence="3" key="1">
    <citation type="submission" date="2022-01" db="EMBL/GenBank/DDBJ databases">
        <authorList>
            <person name="Karlyshev A.V."/>
            <person name="Jaspars M."/>
        </authorList>
    </citation>
    <scope>NUCLEOTIDE SEQUENCE</scope>
    <source>
        <strain evidence="3">AGSA3-2</strain>
    </source>
</reference>
<keyword evidence="4" id="KW-1185">Reference proteome</keyword>
<dbReference type="Pfam" id="PF01464">
    <property type="entry name" value="SLT"/>
    <property type="match status" value="1"/>
</dbReference>
<dbReference type="EMBL" id="JAJVKT010000016">
    <property type="protein sequence ID" value="MCE7509685.1"/>
    <property type="molecule type" value="Genomic_DNA"/>
</dbReference>
<protein>
    <submittedName>
        <fullName evidence="3">Transglycosylase SLT domain-containing protein</fullName>
    </submittedName>
</protein>
<evidence type="ECO:0000313" key="3">
    <source>
        <dbReference type="EMBL" id="MCE7509685.1"/>
    </source>
</evidence>
<sequence length="191" mass="20860">MVASMSIRHLVAVCLGGLALSSAMAETREIPPPAYQLAAHEAGVPSAVLYAIALQESGTHLRGKQIPWPWTLNVAGQPRRFQTIEAACSDLEKALEAGQDSRIDVGLGQINVGYHAHRVAHPCDLLDPYRNLTIAATILREQYRSGEDWLPAIGRYHRPAGGVPAARYRRVVRQHLSRVHGAPASLTNPRR</sequence>
<gene>
    <name evidence="3" type="ORF">LZG35_13650</name>
</gene>
<dbReference type="InterPro" id="IPR023346">
    <property type="entry name" value="Lysozyme-like_dom_sf"/>
</dbReference>
<name>A0A9Q3ZDM9_9GAMM</name>
<dbReference type="InterPro" id="IPR008258">
    <property type="entry name" value="Transglycosylase_SLT_dom_1"/>
</dbReference>
<feature type="chain" id="PRO_5040474762" evidence="1">
    <location>
        <begin position="26"/>
        <end position="191"/>
    </location>
</feature>
<keyword evidence="1" id="KW-0732">Signal</keyword>
<evidence type="ECO:0000313" key="4">
    <source>
        <dbReference type="Proteomes" id="UP001107961"/>
    </source>
</evidence>
<feature type="signal peptide" evidence="1">
    <location>
        <begin position="1"/>
        <end position="25"/>
    </location>
</feature>
<comment type="caution">
    <text evidence="3">The sequence shown here is derived from an EMBL/GenBank/DDBJ whole genome shotgun (WGS) entry which is preliminary data.</text>
</comment>
<accession>A0A9Q3ZDM9</accession>
<proteinExistence type="predicted"/>
<dbReference type="Proteomes" id="UP001107961">
    <property type="component" value="Unassembled WGS sequence"/>
</dbReference>